<feature type="domain" description="FAD/NAD(P)-binding" evidence="6">
    <location>
        <begin position="98"/>
        <end position="404"/>
    </location>
</feature>
<dbReference type="PRINTS" id="PR00411">
    <property type="entry name" value="PNDRDTASEI"/>
</dbReference>
<evidence type="ECO:0000259" key="7">
    <source>
        <dbReference type="Pfam" id="PF14759"/>
    </source>
</evidence>
<dbReference type="Proteomes" id="UP000829069">
    <property type="component" value="Chromosome"/>
</dbReference>
<dbReference type="PANTHER" id="PTHR43557">
    <property type="entry name" value="APOPTOSIS-INDUCING FACTOR 1"/>
    <property type="match status" value="1"/>
</dbReference>
<sequence>MRIAVDLTKCQGYAQCAFLAPEVFRIQGDEALTYDPDPDGAQRTRIRRAAAACPVQAITLEQMDGPNGSQHPDTRPRTRPGPAHPAGDGENAFKKTGRIVIVGASLTGLHAAERLREEGFAGSLTLVGEEPHEPYDRPPLSKQLLAGSMRSADTSLPRRRDVGATWRLGVAATGLDLPAKHVRLADGSRIEFDKLLIATGLRSRPWPNPAEAALDGVLTLRTREDASKLRQFLAGRPRRVLVIGAGFIGCEVASVCRELGLPVTVAEAGPAPLVAALGGTIGAIAGELHIEKGVDLRCGVRVTSLEGDAAGQLRRAVLSDGTTVEADVAVAALGSVRNVEWLADSGLACGVWGVACDAGCRAFDANGLVTDDVFVAGDIARAPQPMYGYQFLAVEHWGNAISQAEVAAHNMVSRETDRWPHLAVPQFWSVQFGTEIKSVGVPSAADEVAIVQGSVAERRFLAVYGYKGRIVAAVAFNQNKWLEFYEPLIEQAAPFPPSFHHVDESADGHAVPAGFRPAVSPTQDATVVVTGHDPNERRARLTNPAAGDTPSRRPAETAPRSKEHSP</sequence>
<dbReference type="RefSeq" id="WP_241914372.1">
    <property type="nucleotide sequence ID" value="NZ_CP093326.1"/>
</dbReference>
<evidence type="ECO:0000313" key="9">
    <source>
        <dbReference type="Proteomes" id="UP000829069"/>
    </source>
</evidence>
<keyword evidence="2" id="KW-0285">Flavoprotein</keyword>
<dbReference type="SUPFAM" id="SSF54862">
    <property type="entry name" value="4Fe-4S ferredoxins"/>
    <property type="match status" value="1"/>
</dbReference>
<dbReference type="SUPFAM" id="SSF51905">
    <property type="entry name" value="FAD/NAD(P)-binding domain"/>
    <property type="match status" value="2"/>
</dbReference>
<dbReference type="InterPro" id="IPR028202">
    <property type="entry name" value="Reductase_C"/>
</dbReference>
<feature type="domain" description="Reductase C-terminal" evidence="7">
    <location>
        <begin position="427"/>
        <end position="498"/>
    </location>
</feature>
<evidence type="ECO:0000256" key="4">
    <source>
        <dbReference type="ARBA" id="ARBA00023002"/>
    </source>
</evidence>
<dbReference type="Pfam" id="PF07992">
    <property type="entry name" value="Pyr_redox_2"/>
    <property type="match status" value="1"/>
</dbReference>
<dbReference type="Gene3D" id="3.30.390.30">
    <property type="match status" value="1"/>
</dbReference>
<evidence type="ECO:0000259" key="6">
    <source>
        <dbReference type="Pfam" id="PF07992"/>
    </source>
</evidence>
<feature type="compositionally biased region" description="Basic and acidic residues" evidence="5">
    <location>
        <begin position="550"/>
        <end position="566"/>
    </location>
</feature>
<dbReference type="SUPFAM" id="SSF55424">
    <property type="entry name" value="FAD/NAD-linked reductases, dimerisation (C-terminal) domain"/>
    <property type="match status" value="1"/>
</dbReference>
<evidence type="ECO:0000256" key="1">
    <source>
        <dbReference type="ARBA" id="ARBA00001974"/>
    </source>
</evidence>
<dbReference type="InterPro" id="IPR036188">
    <property type="entry name" value="FAD/NAD-bd_sf"/>
</dbReference>
<keyword evidence="4" id="KW-0560">Oxidoreductase</keyword>
<evidence type="ECO:0000256" key="5">
    <source>
        <dbReference type="SAM" id="MobiDB-lite"/>
    </source>
</evidence>
<dbReference type="Gene3D" id="3.30.70.20">
    <property type="match status" value="1"/>
</dbReference>
<accession>A0ABY3WCN6</accession>
<dbReference type="InterPro" id="IPR016156">
    <property type="entry name" value="FAD/NAD-linked_Rdtase_dimer_sf"/>
</dbReference>
<dbReference type="InterPro" id="IPR023753">
    <property type="entry name" value="FAD/NAD-binding_dom"/>
</dbReference>
<reference evidence="8 9" key="1">
    <citation type="submission" date="2022-03" db="EMBL/GenBank/DDBJ databases">
        <title>Isotopic signatures of nitrous oxide derived from detoxification processes.</title>
        <authorList>
            <person name="Behrendt U."/>
            <person name="Buchen C."/>
            <person name="Well R."/>
            <person name="Ulrich A."/>
            <person name="Rohe L."/>
            <person name="Kolb S."/>
            <person name="Schloter M."/>
            <person name="Horn M.A."/>
            <person name="Augustin J."/>
        </authorList>
    </citation>
    <scope>NUCLEOTIDE SEQUENCE [LARGE SCALE GENOMIC DNA]</scope>
    <source>
        <strain evidence="8 9">S4-C24</strain>
    </source>
</reference>
<dbReference type="Pfam" id="PF14759">
    <property type="entry name" value="Reductase_C"/>
    <property type="match status" value="1"/>
</dbReference>
<feature type="region of interest" description="Disordered" evidence="5">
    <location>
        <begin position="59"/>
        <end position="91"/>
    </location>
</feature>
<keyword evidence="9" id="KW-1185">Reference proteome</keyword>
<dbReference type="Pfam" id="PF13370">
    <property type="entry name" value="Fer4_13"/>
    <property type="match status" value="1"/>
</dbReference>
<gene>
    <name evidence="8" type="ORF">MNQ99_02870</name>
</gene>
<dbReference type="EMBL" id="CP093326">
    <property type="protein sequence ID" value="UNK46328.1"/>
    <property type="molecule type" value="Genomic_DNA"/>
</dbReference>
<feature type="region of interest" description="Disordered" evidence="5">
    <location>
        <begin position="529"/>
        <end position="566"/>
    </location>
</feature>
<protein>
    <submittedName>
        <fullName evidence="8">FAD-dependent oxidoreductase</fullName>
    </submittedName>
</protein>
<organism evidence="8 9">
    <name type="scientific">Arthrobacter sulfonylureivorans</name>
    <dbReference type="NCBI Taxonomy" id="2486855"/>
    <lineage>
        <taxon>Bacteria</taxon>
        <taxon>Bacillati</taxon>
        <taxon>Actinomycetota</taxon>
        <taxon>Actinomycetes</taxon>
        <taxon>Micrococcales</taxon>
        <taxon>Micrococcaceae</taxon>
        <taxon>Arthrobacter</taxon>
    </lineage>
</organism>
<name>A0ABY3WCN6_9MICC</name>
<dbReference type="PRINTS" id="PR00368">
    <property type="entry name" value="FADPNR"/>
</dbReference>
<proteinExistence type="predicted"/>
<dbReference type="InterPro" id="IPR050446">
    <property type="entry name" value="FAD-oxidoreductase/Apoptosis"/>
</dbReference>
<dbReference type="PANTHER" id="PTHR43557:SF2">
    <property type="entry name" value="RIESKE DOMAIN-CONTAINING PROTEIN-RELATED"/>
    <property type="match status" value="1"/>
</dbReference>
<evidence type="ECO:0000313" key="8">
    <source>
        <dbReference type="EMBL" id="UNK46328.1"/>
    </source>
</evidence>
<keyword evidence="3" id="KW-0274">FAD</keyword>
<evidence type="ECO:0000256" key="3">
    <source>
        <dbReference type="ARBA" id="ARBA00022827"/>
    </source>
</evidence>
<evidence type="ECO:0000256" key="2">
    <source>
        <dbReference type="ARBA" id="ARBA00022630"/>
    </source>
</evidence>
<comment type="cofactor">
    <cofactor evidence="1">
        <name>FAD</name>
        <dbReference type="ChEBI" id="CHEBI:57692"/>
    </cofactor>
</comment>
<dbReference type="Gene3D" id="3.50.50.60">
    <property type="entry name" value="FAD/NAD(P)-binding domain"/>
    <property type="match status" value="2"/>
</dbReference>